<accession>E9HXJ0</accession>
<feature type="non-terminal residue" evidence="2">
    <location>
        <position position="104"/>
    </location>
</feature>
<dbReference type="InterPro" id="IPR027417">
    <property type="entry name" value="P-loop_NTPase"/>
</dbReference>
<feature type="domain" description="Clp1 N-terminal" evidence="1">
    <location>
        <begin position="1"/>
        <end position="71"/>
    </location>
</feature>
<name>E9HXJ0_DAPPU</name>
<dbReference type="InterPro" id="IPR045116">
    <property type="entry name" value="Clp1/Grc3"/>
</dbReference>
<dbReference type="EMBL" id="GL733044">
    <property type="protein sequence ID" value="EFX63541.1"/>
    <property type="molecule type" value="Genomic_DNA"/>
</dbReference>
<evidence type="ECO:0000259" key="1">
    <source>
        <dbReference type="Pfam" id="PF16573"/>
    </source>
</evidence>
<sequence>LKSGLAEVFGTEIVKGKVYSFGGGSKIAFFTWQGCLLELRGKTEAAYVARETPMIIYLNTHAGLEQIRKKADADETKRGPIAMIVGPTDIGKSTVCMLLLNYAV</sequence>
<dbReference type="PANTHER" id="PTHR12755">
    <property type="entry name" value="CLEAVAGE/POLYADENYLATION FACTOR IA SUBUNIT CLP1P"/>
    <property type="match status" value="1"/>
</dbReference>
<dbReference type="InterPro" id="IPR038239">
    <property type="entry name" value="Clp1_N_sf"/>
</dbReference>
<dbReference type="AlphaFoldDB" id="E9HXJ0"/>
<dbReference type="PhylomeDB" id="E9HXJ0"/>
<gene>
    <name evidence="2" type="ORF">DAPPUDRAFT_119124</name>
</gene>
<reference evidence="2 3" key="1">
    <citation type="journal article" date="2011" name="Science">
        <title>The ecoresponsive genome of Daphnia pulex.</title>
        <authorList>
            <person name="Colbourne J.K."/>
            <person name="Pfrender M.E."/>
            <person name="Gilbert D."/>
            <person name="Thomas W.K."/>
            <person name="Tucker A."/>
            <person name="Oakley T.H."/>
            <person name="Tokishita S."/>
            <person name="Aerts A."/>
            <person name="Arnold G.J."/>
            <person name="Basu M.K."/>
            <person name="Bauer D.J."/>
            <person name="Caceres C.E."/>
            <person name="Carmel L."/>
            <person name="Casola C."/>
            <person name="Choi J.H."/>
            <person name="Detter J.C."/>
            <person name="Dong Q."/>
            <person name="Dusheyko S."/>
            <person name="Eads B.D."/>
            <person name="Frohlich T."/>
            <person name="Geiler-Samerotte K.A."/>
            <person name="Gerlach D."/>
            <person name="Hatcher P."/>
            <person name="Jogdeo S."/>
            <person name="Krijgsveld J."/>
            <person name="Kriventseva E.V."/>
            <person name="Kultz D."/>
            <person name="Laforsch C."/>
            <person name="Lindquist E."/>
            <person name="Lopez J."/>
            <person name="Manak J.R."/>
            <person name="Muller J."/>
            <person name="Pangilinan J."/>
            <person name="Patwardhan R.P."/>
            <person name="Pitluck S."/>
            <person name="Pritham E.J."/>
            <person name="Rechtsteiner A."/>
            <person name="Rho M."/>
            <person name="Rogozin I.B."/>
            <person name="Sakarya O."/>
            <person name="Salamov A."/>
            <person name="Schaack S."/>
            <person name="Shapiro H."/>
            <person name="Shiga Y."/>
            <person name="Skalitzky C."/>
            <person name="Smith Z."/>
            <person name="Souvorov A."/>
            <person name="Sung W."/>
            <person name="Tang Z."/>
            <person name="Tsuchiya D."/>
            <person name="Tu H."/>
            <person name="Vos H."/>
            <person name="Wang M."/>
            <person name="Wolf Y.I."/>
            <person name="Yamagata H."/>
            <person name="Yamada T."/>
            <person name="Ye Y."/>
            <person name="Shaw J.R."/>
            <person name="Andrews J."/>
            <person name="Crease T.J."/>
            <person name="Tang H."/>
            <person name="Lucas S.M."/>
            <person name="Robertson H.M."/>
            <person name="Bork P."/>
            <person name="Koonin E.V."/>
            <person name="Zdobnov E.M."/>
            <person name="Grigoriev I.V."/>
            <person name="Lynch M."/>
            <person name="Boore J.L."/>
        </authorList>
    </citation>
    <scope>NUCLEOTIDE SEQUENCE [LARGE SCALE GENOMIC DNA]</scope>
</reference>
<protein>
    <recommendedName>
        <fullName evidence="1">Clp1 N-terminal domain-containing protein</fullName>
    </recommendedName>
</protein>
<dbReference type="Pfam" id="PF16573">
    <property type="entry name" value="CLP1_N"/>
    <property type="match status" value="1"/>
</dbReference>
<dbReference type="PANTHER" id="PTHR12755:SF6">
    <property type="entry name" value="POLYRIBONUCLEOTIDE 5'-HYDROXYL-KINASE CLP1"/>
    <property type="match status" value="1"/>
</dbReference>
<dbReference type="GO" id="GO:0006396">
    <property type="term" value="P:RNA processing"/>
    <property type="evidence" value="ECO:0007669"/>
    <property type="project" value="InterPro"/>
</dbReference>
<dbReference type="Gene3D" id="3.40.50.300">
    <property type="entry name" value="P-loop containing nucleotide triphosphate hydrolases"/>
    <property type="match status" value="1"/>
</dbReference>
<dbReference type="GO" id="GO:0051731">
    <property type="term" value="F:polynucleotide 5'-hydroxyl-kinase activity"/>
    <property type="evidence" value="ECO:0007669"/>
    <property type="project" value="InterPro"/>
</dbReference>
<dbReference type="InterPro" id="IPR032324">
    <property type="entry name" value="Clp1_N"/>
</dbReference>
<organism evidence="2 3">
    <name type="scientific">Daphnia pulex</name>
    <name type="common">Water flea</name>
    <dbReference type="NCBI Taxonomy" id="6669"/>
    <lineage>
        <taxon>Eukaryota</taxon>
        <taxon>Metazoa</taxon>
        <taxon>Ecdysozoa</taxon>
        <taxon>Arthropoda</taxon>
        <taxon>Crustacea</taxon>
        <taxon>Branchiopoda</taxon>
        <taxon>Diplostraca</taxon>
        <taxon>Cladocera</taxon>
        <taxon>Anomopoda</taxon>
        <taxon>Daphniidae</taxon>
        <taxon>Daphnia</taxon>
    </lineage>
</organism>
<proteinExistence type="predicted"/>
<dbReference type="Proteomes" id="UP000000305">
    <property type="component" value="Unassembled WGS sequence"/>
</dbReference>
<keyword evidence="3" id="KW-1185">Reference proteome</keyword>
<dbReference type="eggNOG" id="KOG2749">
    <property type="taxonomic scope" value="Eukaryota"/>
</dbReference>
<dbReference type="Gene3D" id="2.60.120.1030">
    <property type="entry name" value="Clp1, DNA binding domain"/>
    <property type="match status" value="1"/>
</dbReference>
<dbReference type="InParanoid" id="E9HXJ0"/>
<dbReference type="OrthoDB" id="258143at2759"/>
<dbReference type="STRING" id="6669.E9HXJ0"/>
<dbReference type="OMA" id="AFFTWQG"/>
<dbReference type="KEGG" id="dpx:DAPPUDRAFT_119124"/>
<evidence type="ECO:0000313" key="2">
    <source>
        <dbReference type="EMBL" id="EFX63541.1"/>
    </source>
</evidence>
<dbReference type="HOGENOM" id="CLU_2252744_0_0_1"/>
<evidence type="ECO:0000313" key="3">
    <source>
        <dbReference type="Proteomes" id="UP000000305"/>
    </source>
</evidence>